<name>K5WV47_AGABU</name>
<proteinExistence type="predicted"/>
<feature type="compositionally biased region" description="Basic residues" evidence="1">
    <location>
        <begin position="56"/>
        <end position="66"/>
    </location>
</feature>
<keyword evidence="3" id="KW-1185">Reference proteome</keyword>
<organism evidence="2 3">
    <name type="scientific">Agaricus bisporus var. burnettii (strain JB137-S8 / ATCC MYA-4627 / FGSC 10392)</name>
    <name type="common">White button mushroom</name>
    <dbReference type="NCBI Taxonomy" id="597362"/>
    <lineage>
        <taxon>Eukaryota</taxon>
        <taxon>Fungi</taxon>
        <taxon>Dikarya</taxon>
        <taxon>Basidiomycota</taxon>
        <taxon>Agaricomycotina</taxon>
        <taxon>Agaricomycetes</taxon>
        <taxon>Agaricomycetidae</taxon>
        <taxon>Agaricales</taxon>
        <taxon>Agaricineae</taxon>
        <taxon>Agaricaceae</taxon>
        <taxon>Agaricus</taxon>
    </lineage>
</organism>
<protein>
    <submittedName>
        <fullName evidence="2">Uncharacterized protein</fullName>
    </submittedName>
</protein>
<reference evidence="3" key="1">
    <citation type="journal article" date="2012" name="Proc. Natl. Acad. Sci. U.S.A.">
        <title>Genome sequence of the button mushroom Agaricus bisporus reveals mechanisms governing adaptation to a humic-rich ecological niche.</title>
        <authorList>
            <person name="Morin E."/>
            <person name="Kohler A."/>
            <person name="Baker A.R."/>
            <person name="Foulongne-Oriol M."/>
            <person name="Lombard V."/>
            <person name="Nagy L.G."/>
            <person name="Ohm R.A."/>
            <person name="Patyshakuliyeva A."/>
            <person name="Brun A."/>
            <person name="Aerts A.L."/>
            <person name="Bailey A.M."/>
            <person name="Billette C."/>
            <person name="Coutinho P.M."/>
            <person name="Deakin G."/>
            <person name="Doddapaneni H."/>
            <person name="Floudas D."/>
            <person name="Grimwood J."/>
            <person name="Hilden K."/>
            <person name="Kuees U."/>
            <person name="LaButti K.M."/>
            <person name="Lapidus A."/>
            <person name="Lindquist E.A."/>
            <person name="Lucas S.M."/>
            <person name="Murat C."/>
            <person name="Riley R.W."/>
            <person name="Salamov A.A."/>
            <person name="Schmutz J."/>
            <person name="Subramanian V."/>
            <person name="Woesten H.A.B."/>
            <person name="Xu J."/>
            <person name="Eastwood D.C."/>
            <person name="Foster G.D."/>
            <person name="Sonnenberg A.S."/>
            <person name="Cullen D."/>
            <person name="de Vries R.P."/>
            <person name="Lundell T."/>
            <person name="Hibbett D.S."/>
            <person name="Henrissat B."/>
            <person name="Burton K.S."/>
            <person name="Kerrigan R.W."/>
            <person name="Challen M.P."/>
            <person name="Grigoriev I.V."/>
            <person name="Martin F."/>
        </authorList>
    </citation>
    <scope>NUCLEOTIDE SEQUENCE [LARGE SCALE GENOMIC DNA]</scope>
    <source>
        <strain evidence="3">JB137-S8 / ATCC MYA-4627 / FGSC 10392</strain>
    </source>
</reference>
<evidence type="ECO:0000256" key="1">
    <source>
        <dbReference type="SAM" id="MobiDB-lite"/>
    </source>
</evidence>
<dbReference type="Proteomes" id="UP000008493">
    <property type="component" value="Unassembled WGS sequence"/>
</dbReference>
<feature type="compositionally biased region" description="Polar residues" evidence="1">
    <location>
        <begin position="85"/>
        <end position="97"/>
    </location>
</feature>
<evidence type="ECO:0000313" key="3">
    <source>
        <dbReference type="Proteomes" id="UP000008493"/>
    </source>
</evidence>
<dbReference type="HOGENOM" id="CLU_1354268_0_0_1"/>
<dbReference type="RefSeq" id="XP_007334910.1">
    <property type="nucleotide sequence ID" value="XM_007334848.1"/>
</dbReference>
<dbReference type="InParanoid" id="K5WV47"/>
<feature type="region of interest" description="Disordered" evidence="1">
    <location>
        <begin position="1"/>
        <end position="97"/>
    </location>
</feature>
<sequence>MLITTGVHSNLWTNGDGGSPGQSVPFNSSQNCYSSNHSIPSNSKLFSVSSSDSGRHARRRRCKPRKLPTSCDRPPHLNSPPKPPVNNTSSPHVNHQPNLPFSQHIFPSVSNSYPPLQSPLPFQFPFAQPFYPSNYPQPPLNPYYSQPLVPPYYSMPHVNFPVFPTSFATPSAPVPINFGVATDIVNWELHASAKSHTTYANL</sequence>
<dbReference type="AlphaFoldDB" id="K5WV47"/>
<feature type="compositionally biased region" description="Polar residues" evidence="1">
    <location>
        <begin position="1"/>
        <end position="13"/>
    </location>
</feature>
<dbReference type="EMBL" id="JH971459">
    <property type="protein sequence ID" value="EKM74452.1"/>
    <property type="molecule type" value="Genomic_DNA"/>
</dbReference>
<gene>
    <name evidence="2" type="ORF">AGABI1DRAFT_133241</name>
</gene>
<feature type="compositionally biased region" description="Polar residues" evidence="1">
    <location>
        <begin position="21"/>
        <end position="52"/>
    </location>
</feature>
<dbReference type="KEGG" id="abp:AGABI1DRAFT133241"/>
<accession>K5WV47</accession>
<dbReference type="GeneID" id="18827890"/>
<evidence type="ECO:0000313" key="2">
    <source>
        <dbReference type="EMBL" id="EKM74452.1"/>
    </source>
</evidence>